<evidence type="ECO:0000256" key="2">
    <source>
        <dbReference type="ARBA" id="ARBA00011262"/>
    </source>
</evidence>
<feature type="transmembrane region" description="Helical" evidence="12">
    <location>
        <begin position="118"/>
        <end position="139"/>
    </location>
</feature>
<dbReference type="InterPro" id="IPR001851">
    <property type="entry name" value="ABC_transp_permease"/>
</dbReference>
<dbReference type="EMBL" id="JABEQG010000024">
    <property type="protein sequence ID" value="MBB2157119.1"/>
    <property type="molecule type" value="Genomic_DNA"/>
</dbReference>
<comment type="subcellular location">
    <subcellularLocation>
        <location evidence="1">Cell membrane</location>
        <topology evidence="1">Multi-pass membrane protein</topology>
    </subcellularLocation>
</comment>
<keyword evidence="6 12" id="KW-0812">Transmembrane</keyword>
<reference evidence="13 14" key="1">
    <citation type="submission" date="2020-04" db="EMBL/GenBank/DDBJ databases">
        <title>Description of novel Gluconacetobacter.</title>
        <authorList>
            <person name="Sombolestani A."/>
        </authorList>
    </citation>
    <scope>NUCLEOTIDE SEQUENCE [LARGE SCALE GENOMIC DNA]</scope>
    <source>
        <strain evidence="13 14">LMG 7603</strain>
    </source>
</reference>
<keyword evidence="3" id="KW-0813">Transport</keyword>
<dbReference type="GO" id="GO:0005886">
    <property type="term" value="C:plasma membrane"/>
    <property type="evidence" value="ECO:0007669"/>
    <property type="project" value="UniProtKB-SubCell"/>
</dbReference>
<feature type="transmembrane region" description="Helical" evidence="12">
    <location>
        <begin position="67"/>
        <end position="87"/>
    </location>
</feature>
<comment type="subunit">
    <text evidence="2">The complex is composed of two ATP-binding proteins (LsrA), two transmembrane proteins (LsrC and LsrD) and a solute-binding protein (LsrB).</text>
</comment>
<sequence length="343" mass="35298">MKSSTLNMGRAAPAPTSTLGGPQRAPVAWRALLARRETALLAVIALVVAVVSLGAHGGFWTRVNLDGLMVTSAITAVPAAGMTLVILTGGIDASIGSMLGLVSAIGGLLFVAGWPVAVVVPVFLLAGAALGWINGLVILCGRVPPIVCTLGTLSIFRMGVFLMMGSDWITALPPGLTRFFVADHLGPLPGAAVIALAVMAVLAVFLRVHRTGRRLFAIGNNEEAARLVGIPVRRLRWMTYVLLGACVGLGALMRLGQSPIVQTTTGSGFELGVIAAVVLGGTELSGGRGGMFGTFLGTLVVGLVGDAIVLMHIQPFWSGVVLGFIILASVGLNEGRRARQVVS</sequence>
<dbReference type="PANTHER" id="PTHR32196">
    <property type="entry name" value="ABC TRANSPORTER PERMEASE PROTEIN YPHD-RELATED-RELATED"/>
    <property type="match status" value="1"/>
</dbReference>
<feature type="transmembrane region" description="Helical" evidence="12">
    <location>
        <begin position="259"/>
        <end position="279"/>
    </location>
</feature>
<accession>A0A7W4I6E9</accession>
<evidence type="ECO:0000256" key="7">
    <source>
        <dbReference type="ARBA" id="ARBA00022989"/>
    </source>
</evidence>
<evidence type="ECO:0000256" key="5">
    <source>
        <dbReference type="ARBA" id="ARBA00022519"/>
    </source>
</evidence>
<evidence type="ECO:0000256" key="9">
    <source>
        <dbReference type="ARBA" id="ARBA00025439"/>
    </source>
</evidence>
<evidence type="ECO:0000256" key="8">
    <source>
        <dbReference type="ARBA" id="ARBA00023136"/>
    </source>
</evidence>
<evidence type="ECO:0000313" key="14">
    <source>
        <dbReference type="Proteomes" id="UP000550787"/>
    </source>
</evidence>
<comment type="caution">
    <text evidence="13">The sequence shown here is derived from an EMBL/GenBank/DDBJ whole genome shotgun (WGS) entry which is preliminary data.</text>
</comment>
<dbReference type="PANTHER" id="PTHR32196:SF29">
    <property type="entry name" value="AUTOINDUCER 2 IMPORT SYSTEM PERMEASE PROTEIN LSRC"/>
    <property type="match status" value="1"/>
</dbReference>
<feature type="transmembrane region" description="Helical" evidence="12">
    <location>
        <begin position="291"/>
        <end position="310"/>
    </location>
</feature>
<evidence type="ECO:0000256" key="6">
    <source>
        <dbReference type="ARBA" id="ARBA00022692"/>
    </source>
</evidence>
<feature type="transmembrane region" description="Helical" evidence="12">
    <location>
        <begin position="39"/>
        <end position="61"/>
    </location>
</feature>
<feature type="transmembrane region" description="Helical" evidence="12">
    <location>
        <begin position="235"/>
        <end position="253"/>
    </location>
</feature>
<dbReference type="RefSeq" id="WP_012224838.1">
    <property type="nucleotide sequence ID" value="NZ_JABEQG010000024.1"/>
</dbReference>
<keyword evidence="5" id="KW-0997">Cell inner membrane</keyword>
<organism evidence="13 14">
    <name type="scientific">Gluconacetobacter diazotrophicus</name>
    <name type="common">Acetobacter diazotrophicus</name>
    <dbReference type="NCBI Taxonomy" id="33996"/>
    <lineage>
        <taxon>Bacteria</taxon>
        <taxon>Pseudomonadati</taxon>
        <taxon>Pseudomonadota</taxon>
        <taxon>Alphaproteobacteria</taxon>
        <taxon>Acetobacterales</taxon>
        <taxon>Acetobacteraceae</taxon>
        <taxon>Gluconacetobacter</taxon>
    </lineage>
</organism>
<keyword evidence="4" id="KW-1003">Cell membrane</keyword>
<protein>
    <recommendedName>
        <fullName evidence="10">Autoinducer 2 import system permease protein LsrC</fullName>
    </recommendedName>
</protein>
<evidence type="ECO:0000256" key="10">
    <source>
        <dbReference type="ARBA" id="ARBA00039382"/>
    </source>
</evidence>
<keyword evidence="8 12" id="KW-0472">Membrane</keyword>
<comment type="function">
    <text evidence="9">Part of the ABC transporter complex LsrABCD involved in autoinducer 2 (AI-2) import. Probably responsible for the translocation of the substrate across the membrane.</text>
</comment>
<feature type="transmembrane region" description="Helical" evidence="12">
    <location>
        <begin position="316"/>
        <end position="333"/>
    </location>
</feature>
<proteinExistence type="predicted"/>
<evidence type="ECO:0000313" key="13">
    <source>
        <dbReference type="EMBL" id="MBB2157119.1"/>
    </source>
</evidence>
<evidence type="ECO:0000256" key="12">
    <source>
        <dbReference type="SAM" id="Phobius"/>
    </source>
</evidence>
<dbReference type="OMA" id="VIFDVYN"/>
<evidence type="ECO:0000256" key="11">
    <source>
        <dbReference type="SAM" id="MobiDB-lite"/>
    </source>
</evidence>
<dbReference type="AlphaFoldDB" id="A0A7W4I6E9"/>
<feature type="transmembrane region" description="Helical" evidence="12">
    <location>
        <begin position="185"/>
        <end position="206"/>
    </location>
</feature>
<keyword evidence="7 12" id="KW-1133">Transmembrane helix</keyword>
<evidence type="ECO:0000256" key="3">
    <source>
        <dbReference type="ARBA" id="ARBA00022448"/>
    </source>
</evidence>
<name>A0A7W4I6E9_GLUDI</name>
<feature type="transmembrane region" description="Helical" evidence="12">
    <location>
        <begin position="146"/>
        <end position="165"/>
    </location>
</feature>
<gene>
    <name evidence="13" type="ORF">HLH33_12495</name>
</gene>
<dbReference type="GO" id="GO:0022857">
    <property type="term" value="F:transmembrane transporter activity"/>
    <property type="evidence" value="ECO:0007669"/>
    <property type="project" value="InterPro"/>
</dbReference>
<evidence type="ECO:0000256" key="4">
    <source>
        <dbReference type="ARBA" id="ARBA00022475"/>
    </source>
</evidence>
<feature type="region of interest" description="Disordered" evidence="11">
    <location>
        <begin position="1"/>
        <end position="23"/>
    </location>
</feature>
<dbReference type="Proteomes" id="UP000550787">
    <property type="component" value="Unassembled WGS sequence"/>
</dbReference>
<dbReference type="CDD" id="cd06579">
    <property type="entry name" value="TM_PBP1_transp_AraH_like"/>
    <property type="match status" value="1"/>
</dbReference>
<dbReference type="Pfam" id="PF02653">
    <property type="entry name" value="BPD_transp_2"/>
    <property type="match status" value="1"/>
</dbReference>
<evidence type="ECO:0000256" key="1">
    <source>
        <dbReference type="ARBA" id="ARBA00004651"/>
    </source>
</evidence>
<feature type="transmembrane region" description="Helical" evidence="12">
    <location>
        <begin position="94"/>
        <end position="112"/>
    </location>
</feature>